<reference evidence="1" key="1">
    <citation type="submission" date="2024-12" db="EMBL/GenBank/DDBJ databases">
        <title>Comparative genomics and development of molecular markers within Purpureocillium lilacinum and among Purpureocillium species.</title>
        <authorList>
            <person name="Yeh Z.-Y."/>
            <person name="Ni N.-T."/>
            <person name="Lo P.-H."/>
            <person name="Mushyakhwo K."/>
            <person name="Lin C.-F."/>
            <person name="Nai Y.-S."/>
        </authorList>
    </citation>
    <scope>NUCLEOTIDE SEQUENCE</scope>
    <source>
        <strain evidence="1">NCHU-NPUST-175</strain>
    </source>
</reference>
<dbReference type="Proteomes" id="UP001638806">
    <property type="component" value="Unassembled WGS sequence"/>
</dbReference>
<dbReference type="EMBL" id="JBGNUJ010000011">
    <property type="protein sequence ID" value="KAL3954038.1"/>
    <property type="molecule type" value="Genomic_DNA"/>
</dbReference>
<gene>
    <name evidence="1" type="ORF">ACCO45_011994</name>
</gene>
<proteinExistence type="predicted"/>
<accession>A0ACC4DFF0</accession>
<protein>
    <submittedName>
        <fullName evidence="1">Uncharacterized protein</fullName>
    </submittedName>
</protein>
<comment type="caution">
    <text evidence="1">The sequence shown here is derived from an EMBL/GenBank/DDBJ whole genome shotgun (WGS) entry which is preliminary data.</text>
</comment>
<name>A0ACC4DFF0_PURLI</name>
<sequence>MHRRINPQLAPCRQQSAAYGLCAPRHAATESTLQATGTDGKVPVVGAEEALRVLVLALRVNARCKLLTLPLHPWHRRGFGPRVSLQLAYCFFARYCAVGQGACVPLPRVRRTGHDASQSAEARRRRQSRRGTQTNATLAAMPNLDPRCTCEMHRLGRRARIPTTGLSFVFSTSTPGKARAGATATNPCFWCRVCVRVALARLGNNVMGGWNRPTRQGTWFWYSSASQGTCGGPNSRSGQAWAAKAGGAPAPEARTRAASFGPVARLGLPGLPVEEKSRPHAAGAPSVPSSPAPPTCSGNLAPCAQYQSRCTSDEPSRTPDSSPILQCLHPLPSPPQPSLTQFPAHPLASTTSAASSLMPLASLHASHAFHLNLTQSTRRTHARSSSATYTSRLGTPSFLRATPRSPCTRQPNAPASSFFVCRPTIVAPESTTVCVDRTTLDEPAVETDPAAPPTGDRRPGTRCDFCAALRHLPPTPRQHSR</sequence>
<organism evidence="1 2">
    <name type="scientific">Purpureocillium lilacinum</name>
    <name type="common">Paecilomyces lilacinus</name>
    <dbReference type="NCBI Taxonomy" id="33203"/>
    <lineage>
        <taxon>Eukaryota</taxon>
        <taxon>Fungi</taxon>
        <taxon>Dikarya</taxon>
        <taxon>Ascomycota</taxon>
        <taxon>Pezizomycotina</taxon>
        <taxon>Sordariomycetes</taxon>
        <taxon>Hypocreomycetidae</taxon>
        <taxon>Hypocreales</taxon>
        <taxon>Ophiocordycipitaceae</taxon>
        <taxon>Purpureocillium</taxon>
    </lineage>
</organism>
<keyword evidence="2" id="KW-1185">Reference proteome</keyword>
<evidence type="ECO:0000313" key="2">
    <source>
        <dbReference type="Proteomes" id="UP001638806"/>
    </source>
</evidence>
<evidence type="ECO:0000313" key="1">
    <source>
        <dbReference type="EMBL" id="KAL3954038.1"/>
    </source>
</evidence>